<keyword evidence="2" id="KW-1185">Reference proteome</keyword>
<dbReference type="EMBL" id="QTUC01000001">
    <property type="protein sequence ID" value="REF35890.1"/>
    <property type="molecule type" value="Genomic_DNA"/>
</dbReference>
<dbReference type="Proteomes" id="UP000256485">
    <property type="component" value="Unassembled WGS sequence"/>
</dbReference>
<evidence type="ECO:0000313" key="1">
    <source>
        <dbReference type="EMBL" id="REF35890.1"/>
    </source>
</evidence>
<comment type="caution">
    <text evidence="1">The sequence shown here is derived from an EMBL/GenBank/DDBJ whole genome shotgun (WGS) entry which is preliminary data.</text>
</comment>
<accession>A0A3D9V6S8</accession>
<evidence type="ECO:0000313" key="2">
    <source>
        <dbReference type="Proteomes" id="UP000256485"/>
    </source>
</evidence>
<protein>
    <submittedName>
        <fullName evidence="1">Uncharacterized protein</fullName>
    </submittedName>
</protein>
<name>A0A3D9V6S8_THECX</name>
<organism evidence="1 2">
    <name type="scientific">Thermasporomyces composti</name>
    <dbReference type="NCBI Taxonomy" id="696763"/>
    <lineage>
        <taxon>Bacteria</taxon>
        <taxon>Bacillati</taxon>
        <taxon>Actinomycetota</taxon>
        <taxon>Actinomycetes</taxon>
        <taxon>Propionibacteriales</taxon>
        <taxon>Nocardioidaceae</taxon>
        <taxon>Thermasporomyces</taxon>
    </lineage>
</organism>
<reference evidence="1 2" key="1">
    <citation type="submission" date="2018-08" db="EMBL/GenBank/DDBJ databases">
        <title>Sequencing the genomes of 1000 actinobacteria strains.</title>
        <authorList>
            <person name="Klenk H.-P."/>
        </authorList>
    </citation>
    <scope>NUCLEOTIDE SEQUENCE [LARGE SCALE GENOMIC DNA]</scope>
    <source>
        <strain evidence="1 2">DSM 22891</strain>
    </source>
</reference>
<sequence length="34" mass="4024">MRWITSFPVYARPYAGKAVLTTRIWRRSSLAVLR</sequence>
<dbReference type="AlphaFoldDB" id="A0A3D9V6S8"/>
<gene>
    <name evidence="1" type="ORF">DFJ64_1282</name>
</gene>
<proteinExistence type="predicted"/>